<dbReference type="SMART" id="SM00345">
    <property type="entry name" value="HTH_GNTR"/>
    <property type="match status" value="1"/>
</dbReference>
<keyword evidence="2" id="KW-0238">DNA-binding</keyword>
<dbReference type="GO" id="GO:0003677">
    <property type="term" value="F:DNA binding"/>
    <property type="evidence" value="ECO:0007669"/>
    <property type="project" value="UniProtKB-KW"/>
</dbReference>
<dbReference type="PANTHER" id="PTHR43537">
    <property type="entry name" value="TRANSCRIPTIONAL REGULATOR, GNTR FAMILY"/>
    <property type="match status" value="1"/>
</dbReference>
<feature type="domain" description="HTH gntR-type" evidence="4">
    <location>
        <begin position="4"/>
        <end position="72"/>
    </location>
</feature>
<dbReference type="SUPFAM" id="SSF48008">
    <property type="entry name" value="GntR ligand-binding domain-like"/>
    <property type="match status" value="1"/>
</dbReference>
<dbReference type="OrthoDB" id="5450856at2"/>
<dbReference type="InterPro" id="IPR036388">
    <property type="entry name" value="WH-like_DNA-bd_sf"/>
</dbReference>
<dbReference type="CDD" id="cd07377">
    <property type="entry name" value="WHTH_GntR"/>
    <property type="match status" value="1"/>
</dbReference>
<name>A0A2T3NE00_9GAMM</name>
<dbReference type="AlphaFoldDB" id="A0A2T3NE00"/>
<dbReference type="InterPro" id="IPR011711">
    <property type="entry name" value="GntR_C"/>
</dbReference>
<dbReference type="Pfam" id="PF00392">
    <property type="entry name" value="GntR"/>
    <property type="match status" value="1"/>
</dbReference>
<comment type="caution">
    <text evidence="5">The sequence shown here is derived from an EMBL/GenBank/DDBJ whole genome shotgun (WGS) entry which is preliminary data.</text>
</comment>
<evidence type="ECO:0000313" key="5">
    <source>
        <dbReference type="EMBL" id="PSW12389.1"/>
    </source>
</evidence>
<dbReference type="RefSeq" id="WP_107298879.1">
    <property type="nucleotide sequence ID" value="NZ_PYMB01000005.1"/>
</dbReference>
<dbReference type="InterPro" id="IPR008920">
    <property type="entry name" value="TF_FadR/GntR_C"/>
</dbReference>
<dbReference type="InterPro" id="IPR000524">
    <property type="entry name" value="Tscrpt_reg_HTH_GntR"/>
</dbReference>
<evidence type="ECO:0000256" key="2">
    <source>
        <dbReference type="ARBA" id="ARBA00023125"/>
    </source>
</evidence>
<dbReference type="SUPFAM" id="SSF46785">
    <property type="entry name" value="Winged helix' DNA-binding domain"/>
    <property type="match status" value="1"/>
</dbReference>
<dbReference type="Pfam" id="PF07729">
    <property type="entry name" value="FCD"/>
    <property type="match status" value="1"/>
</dbReference>
<dbReference type="EMBL" id="PYMB01000005">
    <property type="protein sequence ID" value="PSW12389.1"/>
    <property type="molecule type" value="Genomic_DNA"/>
</dbReference>
<dbReference type="PANTHER" id="PTHR43537:SF5">
    <property type="entry name" value="UXU OPERON TRANSCRIPTIONAL REGULATOR"/>
    <property type="match status" value="1"/>
</dbReference>
<keyword evidence="1" id="KW-0805">Transcription regulation</keyword>
<dbReference type="GO" id="GO:0003700">
    <property type="term" value="F:DNA-binding transcription factor activity"/>
    <property type="evidence" value="ECO:0007669"/>
    <property type="project" value="InterPro"/>
</dbReference>
<reference evidence="5 6" key="1">
    <citation type="submission" date="2018-03" db="EMBL/GenBank/DDBJ databases">
        <title>Whole genome sequencing of Histamine producing bacteria.</title>
        <authorList>
            <person name="Butler K."/>
        </authorList>
    </citation>
    <scope>NUCLEOTIDE SEQUENCE [LARGE SCALE GENOMIC DNA]</scope>
    <source>
        <strain evidence="5 6">DSM 19138</strain>
    </source>
</reference>
<sequence length="249" mass="28152">MKQGRRYISIGLDLRKKLVSQGFEVGDKIPTEREIAEEYDVSRTVVREAIIMLELEGLVEVRKGSGVYVTALPGHDDPSSDVVSQFDDGDIGPFEMLQGRQLVESNVAELAAHHITKAEIFKLRQALQNEKNALDAGESSDQYDKEFHLLIAQASKNSFLIEVFELMWSKRNSSKMWQQLHSHISSSDYCRKWIDDHGAILAALQKKDPAGAKRAMWTHLENVKTTLFELSDVSDEGFDGYLFESYPLS</sequence>
<dbReference type="PROSITE" id="PS50949">
    <property type="entry name" value="HTH_GNTR"/>
    <property type="match status" value="1"/>
</dbReference>
<evidence type="ECO:0000313" key="6">
    <source>
        <dbReference type="Proteomes" id="UP000241346"/>
    </source>
</evidence>
<keyword evidence="3" id="KW-0804">Transcription</keyword>
<dbReference type="SMART" id="SM00895">
    <property type="entry name" value="FCD"/>
    <property type="match status" value="1"/>
</dbReference>
<evidence type="ECO:0000256" key="3">
    <source>
        <dbReference type="ARBA" id="ARBA00023163"/>
    </source>
</evidence>
<protein>
    <submittedName>
        <fullName evidence="5">Transcriptional regulator</fullName>
    </submittedName>
</protein>
<evidence type="ECO:0000259" key="4">
    <source>
        <dbReference type="PROSITE" id="PS50949"/>
    </source>
</evidence>
<proteinExistence type="predicted"/>
<gene>
    <name evidence="5" type="ORF">C9J01_14275</name>
</gene>
<accession>A0A2T3NE00</accession>
<dbReference type="Gene3D" id="1.20.120.530">
    <property type="entry name" value="GntR ligand-binding domain-like"/>
    <property type="match status" value="1"/>
</dbReference>
<evidence type="ECO:0000256" key="1">
    <source>
        <dbReference type="ARBA" id="ARBA00023015"/>
    </source>
</evidence>
<dbReference type="InterPro" id="IPR036390">
    <property type="entry name" value="WH_DNA-bd_sf"/>
</dbReference>
<organism evidence="5 6">
    <name type="scientific">Photobacterium rosenbergii</name>
    <dbReference type="NCBI Taxonomy" id="294936"/>
    <lineage>
        <taxon>Bacteria</taxon>
        <taxon>Pseudomonadati</taxon>
        <taxon>Pseudomonadota</taxon>
        <taxon>Gammaproteobacteria</taxon>
        <taxon>Vibrionales</taxon>
        <taxon>Vibrionaceae</taxon>
        <taxon>Photobacterium</taxon>
    </lineage>
</organism>
<dbReference type="Gene3D" id="1.10.10.10">
    <property type="entry name" value="Winged helix-like DNA-binding domain superfamily/Winged helix DNA-binding domain"/>
    <property type="match status" value="1"/>
</dbReference>
<dbReference type="PRINTS" id="PR00035">
    <property type="entry name" value="HTHGNTR"/>
</dbReference>
<dbReference type="Proteomes" id="UP000241346">
    <property type="component" value="Unassembled WGS sequence"/>
</dbReference>